<dbReference type="GO" id="GO:0051536">
    <property type="term" value="F:iron-sulfur cluster binding"/>
    <property type="evidence" value="ECO:0007669"/>
    <property type="project" value="UniProtKB-KW"/>
</dbReference>
<evidence type="ECO:0000259" key="4">
    <source>
        <dbReference type="PROSITE" id="PS51379"/>
    </source>
</evidence>
<dbReference type="InterPro" id="IPR017900">
    <property type="entry name" value="4Fe4S_Fe_S_CS"/>
</dbReference>
<feature type="domain" description="4Fe-4S ferredoxin-type" evidence="4">
    <location>
        <begin position="82"/>
        <end position="111"/>
    </location>
</feature>
<dbReference type="AlphaFoldDB" id="A0A9D1UAN2"/>
<gene>
    <name evidence="5" type="ORF">H9874_11225</name>
</gene>
<dbReference type="PROSITE" id="PS00198">
    <property type="entry name" value="4FE4S_FER_1"/>
    <property type="match status" value="1"/>
</dbReference>
<keyword evidence="1" id="KW-0479">Metal-binding</keyword>
<dbReference type="Gene3D" id="3.30.70.20">
    <property type="match status" value="1"/>
</dbReference>
<dbReference type="Proteomes" id="UP000824264">
    <property type="component" value="Unassembled WGS sequence"/>
</dbReference>
<dbReference type="PANTHER" id="PTHR43122">
    <property type="entry name" value="FERREDOXIN SUBUNIT OF PYRUVATE:FLAVODOXIN OXIDOREDUCTASE-RELATED"/>
    <property type="match status" value="1"/>
</dbReference>
<dbReference type="Gene3D" id="3.30.70.260">
    <property type="match status" value="1"/>
</dbReference>
<evidence type="ECO:0000256" key="1">
    <source>
        <dbReference type="ARBA" id="ARBA00022723"/>
    </source>
</evidence>
<dbReference type="SMART" id="SM00930">
    <property type="entry name" value="NIL"/>
    <property type="match status" value="1"/>
</dbReference>
<dbReference type="EMBL" id="DXGI01000415">
    <property type="protein sequence ID" value="HIW79696.1"/>
    <property type="molecule type" value="Genomic_DNA"/>
</dbReference>
<evidence type="ECO:0000313" key="5">
    <source>
        <dbReference type="EMBL" id="HIW79696.1"/>
    </source>
</evidence>
<accession>A0A9D1UAN2</accession>
<dbReference type="InterPro" id="IPR018449">
    <property type="entry name" value="NIL_domain"/>
</dbReference>
<dbReference type="PANTHER" id="PTHR43122:SF1">
    <property type="entry name" value="IRON-SULFUR-BINDING PROTEIN"/>
    <property type="match status" value="1"/>
</dbReference>
<evidence type="ECO:0000256" key="3">
    <source>
        <dbReference type="ARBA" id="ARBA00023014"/>
    </source>
</evidence>
<dbReference type="InterPro" id="IPR045865">
    <property type="entry name" value="ACT-like_dom_sf"/>
</dbReference>
<dbReference type="InterPro" id="IPR017896">
    <property type="entry name" value="4Fe4S_Fe-S-bd"/>
</dbReference>
<name>A0A9D1UAN2_9BACT</name>
<evidence type="ECO:0000313" key="6">
    <source>
        <dbReference type="Proteomes" id="UP000824264"/>
    </source>
</evidence>
<comment type="caution">
    <text evidence="5">The sequence shown here is derived from an EMBL/GenBank/DDBJ whole genome shotgun (WGS) entry which is preliminary data.</text>
</comment>
<reference evidence="5" key="2">
    <citation type="submission" date="2021-04" db="EMBL/GenBank/DDBJ databases">
        <authorList>
            <person name="Gilroy R."/>
        </authorList>
    </citation>
    <scope>NUCLEOTIDE SEQUENCE</scope>
    <source>
        <strain evidence="5">ChiSxjej5B17-1746</strain>
    </source>
</reference>
<dbReference type="PROSITE" id="PS51379">
    <property type="entry name" value="4FE4S_FER_2"/>
    <property type="match status" value="2"/>
</dbReference>
<dbReference type="SUPFAM" id="SSF54862">
    <property type="entry name" value="4Fe-4S ferredoxins"/>
    <property type="match status" value="1"/>
</dbReference>
<reference evidence="5" key="1">
    <citation type="journal article" date="2021" name="PeerJ">
        <title>Extensive microbial diversity within the chicken gut microbiome revealed by metagenomics and culture.</title>
        <authorList>
            <person name="Gilroy R."/>
            <person name="Ravi A."/>
            <person name="Getino M."/>
            <person name="Pursley I."/>
            <person name="Horton D.L."/>
            <person name="Alikhan N.F."/>
            <person name="Baker D."/>
            <person name="Gharbi K."/>
            <person name="Hall N."/>
            <person name="Watson M."/>
            <person name="Adriaenssens E.M."/>
            <person name="Foster-Nyarko E."/>
            <person name="Jarju S."/>
            <person name="Secka A."/>
            <person name="Antonio M."/>
            <person name="Oren A."/>
            <person name="Chaudhuri R.R."/>
            <person name="La Ragione R."/>
            <person name="Hildebrand F."/>
            <person name="Pallen M.J."/>
        </authorList>
    </citation>
    <scope>NUCLEOTIDE SEQUENCE</scope>
    <source>
        <strain evidence="5">ChiSxjej5B17-1746</strain>
    </source>
</reference>
<dbReference type="Pfam" id="PF14697">
    <property type="entry name" value="Fer4_21"/>
    <property type="match status" value="1"/>
</dbReference>
<evidence type="ECO:0000256" key="2">
    <source>
        <dbReference type="ARBA" id="ARBA00023004"/>
    </source>
</evidence>
<proteinExistence type="predicted"/>
<organism evidence="5 6">
    <name type="scientific">Candidatus Bilophila faecipullorum</name>
    <dbReference type="NCBI Taxonomy" id="2838482"/>
    <lineage>
        <taxon>Bacteria</taxon>
        <taxon>Pseudomonadati</taxon>
        <taxon>Thermodesulfobacteriota</taxon>
        <taxon>Desulfovibrionia</taxon>
        <taxon>Desulfovibrionales</taxon>
        <taxon>Desulfovibrionaceae</taxon>
        <taxon>Bilophila</taxon>
    </lineage>
</organism>
<sequence length="149" mass="16366">MSQENRPYHSNVHLTFPPSVSGSPLVCNLTRLFDLDFNISTAQITPRQEGFLTLELSGSREACDKGIAYLREKGVRVSPVAQRIWHDENACMQCGMCTALCPTGALTVDVATRLLAFDKEKCTVCARCIRICPVGAMQMDAPEEGVLTE</sequence>
<dbReference type="SUPFAM" id="SSF55021">
    <property type="entry name" value="ACT-like"/>
    <property type="match status" value="1"/>
</dbReference>
<keyword evidence="2" id="KW-0408">Iron</keyword>
<dbReference type="Pfam" id="PF09383">
    <property type="entry name" value="NIL"/>
    <property type="match status" value="1"/>
</dbReference>
<protein>
    <submittedName>
        <fullName evidence="5">4Fe-4S binding protein</fullName>
    </submittedName>
</protein>
<keyword evidence="3" id="KW-0411">Iron-sulfur</keyword>
<dbReference type="GO" id="GO:0046872">
    <property type="term" value="F:metal ion binding"/>
    <property type="evidence" value="ECO:0007669"/>
    <property type="project" value="UniProtKB-KW"/>
</dbReference>
<feature type="domain" description="4Fe-4S ferredoxin-type" evidence="4">
    <location>
        <begin position="113"/>
        <end position="142"/>
    </location>
</feature>